<feature type="transmembrane region" description="Helical" evidence="8">
    <location>
        <begin position="106"/>
        <end position="127"/>
    </location>
</feature>
<evidence type="ECO:0000256" key="7">
    <source>
        <dbReference type="ARBA" id="ARBA00023136"/>
    </source>
</evidence>
<comment type="similarity">
    <text evidence="2">Belongs to the MreD family.</text>
</comment>
<evidence type="ECO:0000256" key="3">
    <source>
        <dbReference type="ARBA" id="ARBA00022475"/>
    </source>
</evidence>
<dbReference type="Proteomes" id="UP000886785">
    <property type="component" value="Unassembled WGS sequence"/>
</dbReference>
<evidence type="ECO:0000256" key="2">
    <source>
        <dbReference type="ARBA" id="ARBA00007776"/>
    </source>
</evidence>
<comment type="subcellular location">
    <subcellularLocation>
        <location evidence="1">Cell membrane</location>
        <topology evidence="1">Multi-pass membrane protein</topology>
    </subcellularLocation>
</comment>
<dbReference type="Pfam" id="PF04093">
    <property type="entry name" value="MreD"/>
    <property type="match status" value="1"/>
</dbReference>
<gene>
    <name evidence="9" type="primary">mreD</name>
    <name evidence="9" type="ORF">IAA54_02650</name>
</gene>
<keyword evidence="6 8" id="KW-1133">Transmembrane helix</keyword>
<accession>A0A9D1J0F3</accession>
<evidence type="ECO:0000256" key="5">
    <source>
        <dbReference type="ARBA" id="ARBA00022960"/>
    </source>
</evidence>
<dbReference type="NCBIfam" id="TIGR03426">
    <property type="entry name" value="shape_MreD"/>
    <property type="match status" value="1"/>
</dbReference>
<evidence type="ECO:0000256" key="1">
    <source>
        <dbReference type="ARBA" id="ARBA00004651"/>
    </source>
</evidence>
<dbReference type="InterPro" id="IPR007227">
    <property type="entry name" value="Cell_shape_determining_MreD"/>
</dbReference>
<evidence type="ECO:0000256" key="6">
    <source>
        <dbReference type="ARBA" id="ARBA00022989"/>
    </source>
</evidence>
<proteinExistence type="inferred from homology"/>
<evidence type="ECO:0000313" key="10">
    <source>
        <dbReference type="Proteomes" id="UP000886785"/>
    </source>
</evidence>
<feature type="transmembrane region" description="Helical" evidence="8">
    <location>
        <begin position="12"/>
        <end position="30"/>
    </location>
</feature>
<dbReference type="EMBL" id="DVHF01000034">
    <property type="protein sequence ID" value="HIR56541.1"/>
    <property type="molecule type" value="Genomic_DNA"/>
</dbReference>
<keyword evidence="4 8" id="KW-0812">Transmembrane</keyword>
<keyword evidence="5" id="KW-0133">Cell shape</keyword>
<evidence type="ECO:0000313" key="9">
    <source>
        <dbReference type="EMBL" id="HIR56541.1"/>
    </source>
</evidence>
<keyword evidence="3" id="KW-1003">Cell membrane</keyword>
<dbReference type="GO" id="GO:0008360">
    <property type="term" value="P:regulation of cell shape"/>
    <property type="evidence" value="ECO:0007669"/>
    <property type="project" value="UniProtKB-KW"/>
</dbReference>
<reference evidence="9" key="1">
    <citation type="submission" date="2020-10" db="EMBL/GenBank/DDBJ databases">
        <authorList>
            <person name="Gilroy R."/>
        </authorList>
    </citation>
    <scope>NUCLEOTIDE SEQUENCE</scope>
    <source>
        <strain evidence="9">ChiSjej1B19-7085</strain>
    </source>
</reference>
<keyword evidence="7 8" id="KW-0472">Membrane</keyword>
<dbReference type="AlphaFoldDB" id="A0A9D1J0F3"/>
<feature type="transmembrane region" description="Helical" evidence="8">
    <location>
        <begin position="147"/>
        <end position="167"/>
    </location>
</feature>
<sequence length="172" mass="19443">MPDKYKVIRYFAYTVEILVLFVIQQTPGLFPEVYGARPVPVLAAVIAVAMFESETAGMAFGLLAGLLTDLGMGNTLGFHALLMAVFCYAVGIMAKNLIQTNLLTAILLGAGILAFVFFFQWVFYYVLNPNNDQFWHVLARHYFPRLLYTWAFMPLLYLFNRAFALLIRPPAE</sequence>
<name>A0A9D1J0F3_9FIRM</name>
<feature type="transmembrane region" description="Helical" evidence="8">
    <location>
        <begin position="42"/>
        <end position="64"/>
    </location>
</feature>
<organism evidence="9 10">
    <name type="scientific">Candidatus Gallacutalibacter pullicola</name>
    <dbReference type="NCBI Taxonomy" id="2840830"/>
    <lineage>
        <taxon>Bacteria</taxon>
        <taxon>Bacillati</taxon>
        <taxon>Bacillota</taxon>
        <taxon>Clostridia</taxon>
        <taxon>Eubacteriales</taxon>
        <taxon>Candidatus Gallacutalibacter</taxon>
    </lineage>
</organism>
<protein>
    <submittedName>
        <fullName evidence="9">Rod shape-determining protein MreD</fullName>
    </submittedName>
</protein>
<reference evidence="9" key="2">
    <citation type="journal article" date="2021" name="PeerJ">
        <title>Extensive microbial diversity within the chicken gut microbiome revealed by metagenomics and culture.</title>
        <authorList>
            <person name="Gilroy R."/>
            <person name="Ravi A."/>
            <person name="Getino M."/>
            <person name="Pursley I."/>
            <person name="Horton D.L."/>
            <person name="Alikhan N.F."/>
            <person name="Baker D."/>
            <person name="Gharbi K."/>
            <person name="Hall N."/>
            <person name="Watson M."/>
            <person name="Adriaenssens E.M."/>
            <person name="Foster-Nyarko E."/>
            <person name="Jarju S."/>
            <person name="Secka A."/>
            <person name="Antonio M."/>
            <person name="Oren A."/>
            <person name="Chaudhuri R.R."/>
            <person name="La Ragione R."/>
            <person name="Hildebrand F."/>
            <person name="Pallen M.J."/>
        </authorList>
    </citation>
    <scope>NUCLEOTIDE SEQUENCE</scope>
    <source>
        <strain evidence="9">ChiSjej1B19-7085</strain>
    </source>
</reference>
<evidence type="ECO:0000256" key="8">
    <source>
        <dbReference type="SAM" id="Phobius"/>
    </source>
</evidence>
<comment type="caution">
    <text evidence="9">The sequence shown here is derived from an EMBL/GenBank/DDBJ whole genome shotgun (WGS) entry which is preliminary data.</text>
</comment>
<evidence type="ECO:0000256" key="4">
    <source>
        <dbReference type="ARBA" id="ARBA00022692"/>
    </source>
</evidence>
<dbReference type="GO" id="GO:0005886">
    <property type="term" value="C:plasma membrane"/>
    <property type="evidence" value="ECO:0007669"/>
    <property type="project" value="UniProtKB-SubCell"/>
</dbReference>
<feature type="transmembrane region" description="Helical" evidence="8">
    <location>
        <begin position="76"/>
        <end position="94"/>
    </location>
</feature>